<dbReference type="InterPro" id="IPR007278">
    <property type="entry name" value="DUF397"/>
</dbReference>
<dbReference type="RefSeq" id="WP_009718509.1">
    <property type="nucleotide sequence ID" value="NZ_GG657754.1"/>
</dbReference>
<sequence>MSDLKWRKSGFSGGGGSGECVEVAAEPRGLIFLRESDDPAVVIATDPARWAAFVRGAKQGNFDDLS</sequence>
<protein>
    <recommendedName>
        <fullName evidence="1">DUF397 domain-containing protein</fullName>
    </recommendedName>
</protein>
<dbReference type="Pfam" id="PF04149">
    <property type="entry name" value="DUF397"/>
    <property type="match status" value="1"/>
</dbReference>
<proteinExistence type="predicted"/>
<dbReference type="STRING" id="457427.SSOG_06423"/>
<dbReference type="AlphaFoldDB" id="D9W798"/>
<dbReference type="HOGENOM" id="CLU_131550_1_2_11"/>
<evidence type="ECO:0000313" key="3">
    <source>
        <dbReference type="Proteomes" id="UP000003963"/>
    </source>
</evidence>
<feature type="domain" description="DUF397" evidence="1">
    <location>
        <begin position="4"/>
        <end position="58"/>
    </location>
</feature>
<dbReference type="Proteomes" id="UP000003963">
    <property type="component" value="Unassembled WGS sequence"/>
</dbReference>
<reference evidence="2 3" key="1">
    <citation type="submission" date="2009-02" db="EMBL/GenBank/DDBJ databases">
        <title>Annotation of Streptomyces hygroscopicus strain ATCC 53653.</title>
        <authorList>
            <consortium name="The Broad Institute Genome Sequencing Platform"/>
            <consortium name="Broad Institute Microbial Sequencing Center"/>
            <person name="Fischbach M."/>
            <person name="Godfrey P."/>
            <person name="Ward D."/>
            <person name="Young S."/>
            <person name="Zeng Q."/>
            <person name="Koehrsen M."/>
            <person name="Alvarado L."/>
            <person name="Berlin A.M."/>
            <person name="Bochicchio J."/>
            <person name="Borenstein D."/>
            <person name="Chapman S.B."/>
            <person name="Chen Z."/>
            <person name="Engels R."/>
            <person name="Freedman E."/>
            <person name="Gellesch M."/>
            <person name="Goldberg J."/>
            <person name="Griggs A."/>
            <person name="Gujja S."/>
            <person name="Heilman E.R."/>
            <person name="Heiman D.I."/>
            <person name="Hepburn T.A."/>
            <person name="Howarth C."/>
            <person name="Jen D."/>
            <person name="Larson L."/>
            <person name="Lewis B."/>
            <person name="Mehta T."/>
            <person name="Park D."/>
            <person name="Pearson M."/>
            <person name="Richards J."/>
            <person name="Roberts A."/>
            <person name="Saif S."/>
            <person name="Shea T.D."/>
            <person name="Shenoy N."/>
            <person name="Sisk P."/>
            <person name="Stolte C."/>
            <person name="Sykes S.N."/>
            <person name="Thomson T."/>
            <person name="Walk T."/>
            <person name="White J."/>
            <person name="Yandava C."/>
            <person name="Straight P."/>
            <person name="Clardy J."/>
            <person name="Hung D."/>
            <person name="Kolter R."/>
            <person name="Mekalanos J."/>
            <person name="Walker S."/>
            <person name="Walsh C.T."/>
            <person name="Wieland-Brown L.C."/>
            <person name="Haas B."/>
            <person name="Nusbaum C."/>
            <person name="Birren B."/>
        </authorList>
    </citation>
    <scope>NUCLEOTIDE SEQUENCE [LARGE SCALE GENOMIC DNA]</scope>
    <source>
        <strain evidence="2 3">ATCC 53653</strain>
    </source>
</reference>
<evidence type="ECO:0000313" key="2">
    <source>
        <dbReference type="EMBL" id="EFL26709.1"/>
    </source>
</evidence>
<evidence type="ECO:0000259" key="1">
    <source>
        <dbReference type="Pfam" id="PF04149"/>
    </source>
</evidence>
<accession>D9W798</accession>
<organism evidence="2 3">
    <name type="scientific">Streptomyces himastatinicus ATCC 53653</name>
    <dbReference type="NCBI Taxonomy" id="457427"/>
    <lineage>
        <taxon>Bacteria</taxon>
        <taxon>Bacillati</taxon>
        <taxon>Actinomycetota</taxon>
        <taxon>Actinomycetes</taxon>
        <taxon>Kitasatosporales</taxon>
        <taxon>Streptomycetaceae</taxon>
        <taxon>Streptomyces</taxon>
        <taxon>Streptomyces violaceusniger group</taxon>
    </lineage>
</organism>
<gene>
    <name evidence="2" type="ORF">SSOG_06423</name>
</gene>
<dbReference type="OrthoDB" id="3402668at2"/>
<dbReference type="EMBL" id="GG657754">
    <property type="protein sequence ID" value="EFL26709.1"/>
    <property type="molecule type" value="Genomic_DNA"/>
</dbReference>
<keyword evidence="3" id="KW-1185">Reference proteome</keyword>
<name>D9W798_9ACTN</name>